<dbReference type="EMBL" id="GGEC01006206">
    <property type="protein sequence ID" value="MBW86689.1"/>
    <property type="molecule type" value="Transcribed_RNA"/>
</dbReference>
<accession>A0A2P2IZN1</accession>
<dbReference type="AlphaFoldDB" id="A0A2P2IZN1"/>
<sequence length="18" mass="2111">MFLHKSSTLLVEFSSFTH</sequence>
<name>A0A2P2IZN1_RHIMU</name>
<protein>
    <submittedName>
        <fullName evidence="1">Uncharacterized protein</fullName>
    </submittedName>
</protein>
<proteinExistence type="predicted"/>
<reference evidence="1" key="1">
    <citation type="submission" date="2018-02" db="EMBL/GenBank/DDBJ databases">
        <title>Rhizophora mucronata_Transcriptome.</title>
        <authorList>
            <person name="Meera S.P."/>
            <person name="Sreeshan A."/>
            <person name="Augustine A."/>
        </authorList>
    </citation>
    <scope>NUCLEOTIDE SEQUENCE</scope>
    <source>
        <tissue evidence="1">Leaf</tissue>
    </source>
</reference>
<organism evidence="1">
    <name type="scientific">Rhizophora mucronata</name>
    <name type="common">Asiatic mangrove</name>
    <dbReference type="NCBI Taxonomy" id="61149"/>
    <lineage>
        <taxon>Eukaryota</taxon>
        <taxon>Viridiplantae</taxon>
        <taxon>Streptophyta</taxon>
        <taxon>Embryophyta</taxon>
        <taxon>Tracheophyta</taxon>
        <taxon>Spermatophyta</taxon>
        <taxon>Magnoliopsida</taxon>
        <taxon>eudicotyledons</taxon>
        <taxon>Gunneridae</taxon>
        <taxon>Pentapetalae</taxon>
        <taxon>rosids</taxon>
        <taxon>fabids</taxon>
        <taxon>Malpighiales</taxon>
        <taxon>Rhizophoraceae</taxon>
        <taxon>Rhizophora</taxon>
    </lineage>
</organism>
<evidence type="ECO:0000313" key="1">
    <source>
        <dbReference type="EMBL" id="MBW86689.1"/>
    </source>
</evidence>